<keyword evidence="3" id="KW-1185">Reference proteome</keyword>
<evidence type="ECO:0000313" key="2">
    <source>
        <dbReference type="EMBL" id="OZM56939.1"/>
    </source>
</evidence>
<dbReference type="PANTHER" id="PTHR10579">
    <property type="entry name" value="CALCIUM-ACTIVATED CHLORIDE CHANNEL REGULATOR"/>
    <property type="match status" value="1"/>
</dbReference>
<protein>
    <recommendedName>
        <fullName evidence="1">VWFA domain-containing protein</fullName>
    </recommendedName>
</protein>
<dbReference type="InterPro" id="IPR002035">
    <property type="entry name" value="VWF_A"/>
</dbReference>
<dbReference type="EMBL" id="NPIA01000004">
    <property type="protein sequence ID" value="OZM56939.1"/>
    <property type="molecule type" value="Genomic_DNA"/>
</dbReference>
<dbReference type="SUPFAM" id="SSF53300">
    <property type="entry name" value="vWA-like"/>
    <property type="match status" value="1"/>
</dbReference>
<proteinExistence type="predicted"/>
<dbReference type="PROSITE" id="PS50234">
    <property type="entry name" value="VWFA"/>
    <property type="match status" value="1"/>
</dbReference>
<reference evidence="2 3" key="2">
    <citation type="submission" date="2017-09" db="EMBL/GenBank/DDBJ databases">
        <title>Bacillus patelloidae sp. nov., isolated from the intestinal tract of a marine limpet.</title>
        <authorList>
            <person name="Liu R."/>
            <person name="Dong C."/>
            <person name="Shao Z."/>
        </authorList>
    </citation>
    <scope>NUCLEOTIDE SEQUENCE [LARGE SCALE GENOMIC DNA]</scope>
    <source>
        <strain evidence="2 3">SA5d-4</strain>
    </source>
</reference>
<accession>A0A263BTB5</accession>
<dbReference type="InterPro" id="IPR036465">
    <property type="entry name" value="vWFA_dom_sf"/>
</dbReference>
<comment type="caution">
    <text evidence="2">The sequence shown here is derived from an EMBL/GenBank/DDBJ whole genome shotgun (WGS) entry which is preliminary data.</text>
</comment>
<dbReference type="Pfam" id="PF00092">
    <property type="entry name" value="VWA"/>
    <property type="match status" value="1"/>
</dbReference>
<organism evidence="2 3">
    <name type="scientific">Lottiidibacillus patelloidae</name>
    <dbReference type="NCBI Taxonomy" id="2670334"/>
    <lineage>
        <taxon>Bacteria</taxon>
        <taxon>Bacillati</taxon>
        <taxon>Bacillota</taxon>
        <taxon>Bacilli</taxon>
        <taxon>Bacillales</taxon>
        <taxon>Bacillaceae</taxon>
        <taxon>Lottiidibacillus</taxon>
    </lineage>
</organism>
<evidence type="ECO:0000313" key="3">
    <source>
        <dbReference type="Proteomes" id="UP000217083"/>
    </source>
</evidence>
<dbReference type="Proteomes" id="UP000217083">
    <property type="component" value="Unassembled WGS sequence"/>
</dbReference>
<dbReference type="AlphaFoldDB" id="A0A263BTB5"/>
<dbReference type="InterPro" id="IPR051266">
    <property type="entry name" value="CLCR"/>
</dbReference>
<name>A0A263BTB5_9BACI</name>
<dbReference type="PANTHER" id="PTHR10579:SF43">
    <property type="entry name" value="ZINC FINGER (C3HC4-TYPE RING FINGER) FAMILY PROTEIN"/>
    <property type="match status" value="1"/>
</dbReference>
<evidence type="ECO:0000259" key="1">
    <source>
        <dbReference type="PROSITE" id="PS50234"/>
    </source>
</evidence>
<dbReference type="Gene3D" id="3.40.50.410">
    <property type="entry name" value="von Willebrand factor, type A domain"/>
    <property type="match status" value="1"/>
</dbReference>
<dbReference type="RefSeq" id="WP_094924449.1">
    <property type="nucleotide sequence ID" value="NZ_NPIA01000004.1"/>
</dbReference>
<gene>
    <name evidence="2" type="ORF">CIB95_09215</name>
</gene>
<dbReference type="SMART" id="SM00327">
    <property type="entry name" value="VWA"/>
    <property type="match status" value="1"/>
</dbReference>
<sequence>MTISLTHSHQHAQVPTYGKEKNHLLVELKGNATKQVERSPINLAIVLDRSGSMTGNPLHYCKEAVKFVVSQLTDKDLLTVVVFDNEVETVFGPENVTHKDLLKHKIDQISTRGLTNLSGGLIQGCQHVLKQKEKDYVNRVIVLSDGQANRGVTDFNQLMMITDEYQSAGVTISTIGVSEHFDEEVMEGISEHGKGNFYFIDEVEGIPAIFAEELEGLLSVIAQNVTLAINPKDGVEVHKVFGYEPKQEEEGLKLNLGDMYANEVKSILVAYGIQAKPEGIHDIFDLQWSFVDITDGVKECKCKANVPIHYTTDLKILEAKPNAHVEKQVQITKSATIINEAMDFFDIGDIEAGKQLLHKQAVNMSIIAKEMNDEELLSESKILMEKLNNFEYSKKTRKELHHQRYRQMKRKK</sequence>
<feature type="domain" description="VWFA" evidence="1">
    <location>
        <begin position="42"/>
        <end position="214"/>
    </location>
</feature>
<reference evidence="3" key="1">
    <citation type="submission" date="2017-08" db="EMBL/GenBank/DDBJ databases">
        <authorList>
            <person name="Huang Z."/>
        </authorList>
    </citation>
    <scope>NUCLEOTIDE SEQUENCE [LARGE SCALE GENOMIC DNA]</scope>
    <source>
        <strain evidence="3">SA5d-4</strain>
    </source>
</reference>